<dbReference type="InterPro" id="IPR036380">
    <property type="entry name" value="Isochorismatase-like_sf"/>
</dbReference>
<dbReference type="PRINTS" id="PR01398">
    <property type="entry name" value="ISCHRISMTASE"/>
</dbReference>
<dbReference type="Pfam" id="PF00857">
    <property type="entry name" value="Isochorismatase"/>
    <property type="match status" value="1"/>
</dbReference>
<dbReference type="RefSeq" id="WP_058029335.1">
    <property type="nucleotide sequence ID" value="NZ_CP013187.1"/>
</dbReference>
<name>A0A0S2K077_9GAMM</name>
<dbReference type="Pfam" id="PF00550">
    <property type="entry name" value="PP-binding"/>
    <property type="match status" value="1"/>
</dbReference>
<feature type="domain" description="Carrier" evidence="6">
    <location>
        <begin position="216"/>
        <end position="292"/>
    </location>
</feature>
<accession>A0A0S2K077</accession>
<dbReference type="PANTHER" id="PTHR43540:SF3">
    <property type="entry name" value="ENTEROBACTIN SYNTHASE COMPONENT B"/>
    <property type="match status" value="1"/>
</dbReference>
<dbReference type="Proteomes" id="UP000061457">
    <property type="component" value="Chromosome I"/>
</dbReference>
<dbReference type="InterPro" id="IPR036736">
    <property type="entry name" value="ACP-like_sf"/>
</dbReference>
<comment type="catalytic activity">
    <reaction evidence="4">
        <text>isochorismate + H2O = (2S,3S)-2,3-dihydroxy-2,3-dihydrobenzoate + pyruvate</text>
        <dbReference type="Rhea" id="RHEA:11112"/>
        <dbReference type="ChEBI" id="CHEBI:15361"/>
        <dbReference type="ChEBI" id="CHEBI:15377"/>
        <dbReference type="ChEBI" id="CHEBI:29780"/>
        <dbReference type="ChEBI" id="CHEBI:58764"/>
        <dbReference type="EC" id="3.3.2.1"/>
    </reaction>
</comment>
<dbReference type="InterPro" id="IPR009081">
    <property type="entry name" value="PP-bd_ACP"/>
</dbReference>
<keyword evidence="5" id="KW-0597">Phosphoprotein</keyword>
<keyword evidence="8" id="KW-1185">Reference proteome</keyword>
<organism evidence="7 8">
    <name type="scientific">Pseudoalteromonas phenolica</name>
    <dbReference type="NCBI Taxonomy" id="161398"/>
    <lineage>
        <taxon>Bacteria</taxon>
        <taxon>Pseudomonadati</taxon>
        <taxon>Pseudomonadota</taxon>
        <taxon>Gammaproteobacteria</taxon>
        <taxon>Alteromonadales</taxon>
        <taxon>Pseudoalteromonadaceae</taxon>
        <taxon>Pseudoalteromonas</taxon>
    </lineage>
</organism>
<dbReference type="PIRSF" id="PIRSF001111">
    <property type="entry name" value="Isochorismatase"/>
    <property type="match status" value="1"/>
</dbReference>
<dbReference type="PATRIC" id="fig|161398.10.peg.1112"/>
<evidence type="ECO:0000256" key="1">
    <source>
        <dbReference type="ARBA" id="ARBA00004924"/>
    </source>
</evidence>
<evidence type="ECO:0000313" key="8">
    <source>
        <dbReference type="Proteomes" id="UP000061457"/>
    </source>
</evidence>
<dbReference type="SUPFAM" id="SSF52499">
    <property type="entry name" value="Isochorismatase-like hydrolases"/>
    <property type="match status" value="1"/>
</dbReference>
<comment type="pathway">
    <text evidence="1">Siderophore biosynthesis.</text>
</comment>
<protein>
    <recommendedName>
        <fullName evidence="2">isochorismatase</fullName>
        <ecNumber evidence="2">3.3.2.1</ecNumber>
    </recommendedName>
</protein>
<evidence type="ECO:0000259" key="6">
    <source>
        <dbReference type="PROSITE" id="PS50075"/>
    </source>
</evidence>
<evidence type="ECO:0000256" key="5">
    <source>
        <dbReference type="PIRSR" id="PIRSR001111-50"/>
    </source>
</evidence>
<dbReference type="PROSITE" id="PS50075">
    <property type="entry name" value="CARRIER"/>
    <property type="match status" value="1"/>
</dbReference>
<dbReference type="STRING" id="161398.PP2015_1092"/>
<feature type="modified residue" description="O-(pantetheine 4'-phosphoryl)serine" evidence="5">
    <location>
        <position position="253"/>
    </location>
</feature>
<proteinExistence type="predicted"/>
<dbReference type="AlphaFoldDB" id="A0A0S2K077"/>
<reference evidence="8" key="1">
    <citation type="submission" date="2015-11" db="EMBL/GenBank/DDBJ databases">
        <authorList>
            <person name="Kim K.M."/>
        </authorList>
    </citation>
    <scope>NUCLEOTIDE SEQUENCE [LARGE SCALE GENOMIC DNA]</scope>
    <source>
        <strain evidence="8">KCTC 12086</strain>
    </source>
</reference>
<comment type="cofactor">
    <cofactor evidence="5">
        <name>pantetheine 4'-phosphate</name>
        <dbReference type="ChEBI" id="CHEBI:47942"/>
    </cofactor>
    <text evidence="5">Binds 1 phosphopantetheine covalently.</text>
</comment>
<keyword evidence="5" id="KW-0596">Phosphopantetheine</keyword>
<dbReference type="Gene3D" id="3.40.50.850">
    <property type="entry name" value="Isochorismatase-like"/>
    <property type="match status" value="1"/>
</dbReference>
<evidence type="ECO:0000256" key="2">
    <source>
        <dbReference type="ARBA" id="ARBA00012100"/>
    </source>
</evidence>
<gene>
    <name evidence="7" type="ORF">PP2015_1092</name>
</gene>
<evidence type="ECO:0000313" key="7">
    <source>
        <dbReference type="EMBL" id="ALO41608.1"/>
    </source>
</evidence>
<dbReference type="InterPro" id="IPR016291">
    <property type="entry name" value="Isochorismatase"/>
</dbReference>
<dbReference type="Gene3D" id="1.10.1200.10">
    <property type="entry name" value="ACP-like"/>
    <property type="match status" value="1"/>
</dbReference>
<dbReference type="SUPFAM" id="SSF47336">
    <property type="entry name" value="ACP-like"/>
    <property type="match status" value="1"/>
</dbReference>
<keyword evidence="3" id="KW-0378">Hydrolase</keyword>
<dbReference type="KEGG" id="pphe:PP2015_1092"/>
<dbReference type="GO" id="GO:0008908">
    <property type="term" value="F:isochorismatase activity"/>
    <property type="evidence" value="ECO:0007669"/>
    <property type="project" value="UniProtKB-EC"/>
</dbReference>
<dbReference type="InterPro" id="IPR050272">
    <property type="entry name" value="Isochorismatase-like_hydrls"/>
</dbReference>
<evidence type="ECO:0000256" key="3">
    <source>
        <dbReference type="ARBA" id="ARBA00022801"/>
    </source>
</evidence>
<dbReference type="OrthoDB" id="9759736at2"/>
<sequence length="299" mass="33445">MAIPRIQSYALPQCCSENKTNWQVDPDKAVLLVHDMQSYFVNFYDVEGELVKKLVKHIDALISAARAANIPVIYTAQPADQKPEDRALLTDFWGSGLTNRDTSILSTIAPKDGDKVYTKWRYSAFKRSSLLDDMKAQGRDQLLICGIYAHIGILSTALDAFMYDIKAFVVADAIADFSLEEHLQAIGYISSRCGQVALLEDLKASLSVDHENRNNKRGLVSIPSLQCAVAEILNIEVDEVDPEENLLYLGLDSIRVMTLLEKWRAQGINITLEQLSEGASIRDWHEIMQTRSQLEAVIA</sequence>
<dbReference type="EC" id="3.3.2.1" evidence="2"/>
<evidence type="ECO:0000256" key="4">
    <source>
        <dbReference type="ARBA" id="ARBA00048590"/>
    </source>
</evidence>
<dbReference type="PANTHER" id="PTHR43540">
    <property type="entry name" value="PEROXYUREIDOACRYLATE/UREIDOACRYLATE AMIDOHYDROLASE-RELATED"/>
    <property type="match status" value="1"/>
</dbReference>
<dbReference type="InterPro" id="IPR000868">
    <property type="entry name" value="Isochorismatase-like_dom"/>
</dbReference>
<dbReference type="EMBL" id="CP013187">
    <property type="protein sequence ID" value="ALO41608.1"/>
    <property type="molecule type" value="Genomic_DNA"/>
</dbReference>